<evidence type="ECO:0000313" key="3">
    <source>
        <dbReference type="Proteomes" id="UP000198636"/>
    </source>
</evidence>
<keyword evidence="1" id="KW-1133">Transmembrane helix</keyword>
<gene>
    <name evidence="2" type="ORF">SAMN03080606_02598</name>
</gene>
<keyword evidence="3" id="KW-1185">Reference proteome</keyword>
<organism evidence="2 3">
    <name type="scientific">Alkaliphilus peptidifermentans DSM 18978</name>
    <dbReference type="NCBI Taxonomy" id="1120976"/>
    <lineage>
        <taxon>Bacteria</taxon>
        <taxon>Bacillati</taxon>
        <taxon>Bacillota</taxon>
        <taxon>Clostridia</taxon>
        <taxon>Peptostreptococcales</taxon>
        <taxon>Natronincolaceae</taxon>
        <taxon>Alkaliphilus</taxon>
    </lineage>
</organism>
<keyword evidence="1" id="KW-0812">Transmembrane</keyword>
<sequence>MQKGFVFGLIAGIIFAFAFSLLITNGNIKKSLLITIVSVLCVLVQHGVRRVYNKE</sequence>
<evidence type="ECO:0000313" key="2">
    <source>
        <dbReference type="EMBL" id="SCY81875.1"/>
    </source>
</evidence>
<proteinExistence type="predicted"/>
<feature type="transmembrane region" description="Helical" evidence="1">
    <location>
        <begin position="6"/>
        <end position="24"/>
    </location>
</feature>
<accession>A0A1G5J0I4</accession>
<dbReference type="Proteomes" id="UP000198636">
    <property type="component" value="Unassembled WGS sequence"/>
</dbReference>
<protein>
    <submittedName>
        <fullName evidence="2">Uncharacterized protein</fullName>
    </submittedName>
</protein>
<evidence type="ECO:0000256" key="1">
    <source>
        <dbReference type="SAM" id="Phobius"/>
    </source>
</evidence>
<keyword evidence="1" id="KW-0472">Membrane</keyword>
<reference evidence="2 3" key="1">
    <citation type="submission" date="2016-10" db="EMBL/GenBank/DDBJ databases">
        <authorList>
            <person name="de Groot N.N."/>
        </authorList>
    </citation>
    <scope>NUCLEOTIDE SEQUENCE [LARGE SCALE GENOMIC DNA]</scope>
    <source>
        <strain evidence="2 3">DSM 18978</strain>
    </source>
</reference>
<dbReference type="AlphaFoldDB" id="A0A1G5J0I4"/>
<name>A0A1G5J0I4_9FIRM</name>
<dbReference type="EMBL" id="FMUS01000017">
    <property type="protein sequence ID" value="SCY81875.1"/>
    <property type="molecule type" value="Genomic_DNA"/>
</dbReference>
<feature type="transmembrane region" description="Helical" evidence="1">
    <location>
        <begin position="31"/>
        <end position="48"/>
    </location>
</feature>